<keyword evidence="1" id="KW-0812">Transmembrane</keyword>
<feature type="transmembrane region" description="Helical" evidence="1">
    <location>
        <begin position="131"/>
        <end position="152"/>
    </location>
</feature>
<evidence type="ECO:0008006" key="4">
    <source>
        <dbReference type="Google" id="ProtNLM"/>
    </source>
</evidence>
<evidence type="ECO:0000313" key="3">
    <source>
        <dbReference type="Proteomes" id="UP000023430"/>
    </source>
</evidence>
<dbReference type="RefSeq" id="WP_043769582.1">
    <property type="nucleotide sequence ID" value="NZ_JAME01000012.1"/>
</dbReference>
<gene>
    <name evidence="2" type="ORF">RISW2_02620</name>
</gene>
<keyword evidence="3" id="KW-1185">Reference proteome</keyword>
<dbReference type="eggNOG" id="ENOG5032RKM">
    <property type="taxonomic scope" value="Bacteria"/>
</dbReference>
<evidence type="ECO:0000313" key="2">
    <source>
        <dbReference type="EMBL" id="ETX29174.1"/>
    </source>
</evidence>
<feature type="transmembrane region" description="Helical" evidence="1">
    <location>
        <begin position="164"/>
        <end position="184"/>
    </location>
</feature>
<comment type="caution">
    <text evidence="2">The sequence shown here is derived from an EMBL/GenBank/DDBJ whole genome shotgun (WGS) entry which is preliminary data.</text>
</comment>
<dbReference type="Proteomes" id="UP000023430">
    <property type="component" value="Unassembled WGS sequence"/>
</dbReference>
<feature type="transmembrane region" description="Helical" evidence="1">
    <location>
        <begin position="33"/>
        <end position="57"/>
    </location>
</feature>
<dbReference type="STRING" id="1449351.RISW2_02620"/>
<dbReference type="OrthoDB" id="7872013at2"/>
<feature type="transmembrane region" description="Helical" evidence="1">
    <location>
        <begin position="69"/>
        <end position="91"/>
    </location>
</feature>
<organism evidence="2 3">
    <name type="scientific">Roseivivax isoporae LMG 25204</name>
    <dbReference type="NCBI Taxonomy" id="1449351"/>
    <lineage>
        <taxon>Bacteria</taxon>
        <taxon>Pseudomonadati</taxon>
        <taxon>Pseudomonadota</taxon>
        <taxon>Alphaproteobacteria</taxon>
        <taxon>Rhodobacterales</taxon>
        <taxon>Roseobacteraceae</taxon>
        <taxon>Roseivivax</taxon>
    </lineage>
</organism>
<dbReference type="EMBL" id="JAME01000012">
    <property type="protein sequence ID" value="ETX29174.1"/>
    <property type="molecule type" value="Genomic_DNA"/>
</dbReference>
<name>X7FAS0_9RHOB</name>
<keyword evidence="1" id="KW-0472">Membrane</keyword>
<proteinExistence type="predicted"/>
<protein>
    <recommendedName>
        <fullName evidence="4">Yip1 domain-containing protein</fullName>
    </recommendedName>
</protein>
<reference evidence="2 3" key="1">
    <citation type="submission" date="2014-01" db="EMBL/GenBank/DDBJ databases">
        <title>Roseivivax isoporae LMG 25204 Genome Sequencing.</title>
        <authorList>
            <person name="Lai Q."/>
            <person name="Li G."/>
            <person name="Shao Z."/>
        </authorList>
    </citation>
    <scope>NUCLEOTIDE SEQUENCE [LARGE SCALE GENOMIC DNA]</scope>
    <source>
        <strain evidence="2 3">LMG 25204</strain>
    </source>
</reference>
<dbReference type="AlphaFoldDB" id="X7FAS0"/>
<feature type="transmembrane region" description="Helical" evidence="1">
    <location>
        <begin position="103"/>
        <end position="124"/>
    </location>
</feature>
<accession>X7FAS0</accession>
<sequence length="195" mass="19949">MSPSAFLSLAWHSIVAPREVARLLLSLRLGHEAIVLAFALVVVLQTALVTVSSMLIPPDPSVAPILMQPMVFAVGLCAVLLVLTLALTWAGRGVGGVAQVADIALLVVWIQGLDVVVQAVLVLLAPVVPGLAGIISLAASGVGIWILLNFLAEAQEFEGLLKAALVMVLAVTGLALGISLVISLSGATMGLNANV</sequence>
<evidence type="ECO:0000256" key="1">
    <source>
        <dbReference type="SAM" id="Phobius"/>
    </source>
</evidence>
<keyword evidence="1" id="KW-1133">Transmembrane helix</keyword>